<protein>
    <recommendedName>
        <fullName evidence="5">Sarcolemma associated protein b</fullName>
    </recommendedName>
</protein>
<dbReference type="Proteomes" id="UP001460270">
    <property type="component" value="Unassembled WGS sequence"/>
</dbReference>
<feature type="compositionally biased region" description="Basic and acidic residues" evidence="1">
    <location>
        <begin position="254"/>
        <end position="265"/>
    </location>
</feature>
<keyword evidence="2" id="KW-0812">Transmembrane</keyword>
<evidence type="ECO:0000313" key="4">
    <source>
        <dbReference type="Proteomes" id="UP001460270"/>
    </source>
</evidence>
<organism evidence="3 4">
    <name type="scientific">Mugilogobius chulae</name>
    <name type="common">yellowstripe goby</name>
    <dbReference type="NCBI Taxonomy" id="88201"/>
    <lineage>
        <taxon>Eukaryota</taxon>
        <taxon>Metazoa</taxon>
        <taxon>Chordata</taxon>
        <taxon>Craniata</taxon>
        <taxon>Vertebrata</taxon>
        <taxon>Euteleostomi</taxon>
        <taxon>Actinopterygii</taxon>
        <taxon>Neopterygii</taxon>
        <taxon>Teleostei</taxon>
        <taxon>Neoteleostei</taxon>
        <taxon>Acanthomorphata</taxon>
        <taxon>Gobiaria</taxon>
        <taxon>Gobiiformes</taxon>
        <taxon>Gobioidei</taxon>
        <taxon>Gobiidae</taxon>
        <taxon>Gobionellinae</taxon>
        <taxon>Mugilogobius</taxon>
    </lineage>
</organism>
<sequence>MDGKDHNDPLNNVTLIKDDQNRTNLVSSGDSDKMIKRLSDELREAQEMANKEKHKNIELQASLEKERKEKKQQSDDSARQIKVLQGQLQQLHEEVGNLREQLNGSSNSQEELQKAKDEVKSLKRALDEAKAERAVIAKDLDKWHQTAAKYEREIESLQRDLQQQSQQWQKTAEIQASELQSVQLECNNLQKECVSLRSEKQDTAMKNQKEKSTLQAECAALKVEKEDLIKSHQKEKNSLQTECSNLRSEREAVIKKQQQMEKDLASSRAKNTELTNSLKNLEKSQQNLEEKLSSSELHYQDECVKLQTQLDEANSRSDTLQKECDSALVELSSVKETYEKTAQQNQLLVDELNQCKENIKEIQEKGTKTSLMLPIQAIAIGLVLALLHWCLGALW</sequence>
<reference evidence="4" key="1">
    <citation type="submission" date="2024-04" db="EMBL/GenBank/DDBJ databases">
        <title>Salinicola lusitanus LLJ914,a marine bacterium isolated from the Okinawa Trough.</title>
        <authorList>
            <person name="Li J."/>
        </authorList>
    </citation>
    <scope>NUCLEOTIDE SEQUENCE [LARGE SCALE GENOMIC DNA]</scope>
</reference>
<keyword evidence="2" id="KW-1133">Transmembrane helix</keyword>
<feature type="transmembrane region" description="Helical" evidence="2">
    <location>
        <begin position="371"/>
        <end position="394"/>
    </location>
</feature>
<keyword evidence="2" id="KW-0472">Membrane</keyword>
<feature type="region of interest" description="Disordered" evidence="1">
    <location>
        <begin position="47"/>
        <end position="79"/>
    </location>
</feature>
<feature type="region of interest" description="Disordered" evidence="1">
    <location>
        <begin position="1"/>
        <end position="32"/>
    </location>
</feature>
<feature type="region of interest" description="Disordered" evidence="1">
    <location>
        <begin position="254"/>
        <end position="275"/>
    </location>
</feature>
<dbReference type="AlphaFoldDB" id="A0AAW0MZ97"/>
<evidence type="ECO:0008006" key="5">
    <source>
        <dbReference type="Google" id="ProtNLM"/>
    </source>
</evidence>
<proteinExistence type="predicted"/>
<keyword evidence="4" id="KW-1185">Reference proteome</keyword>
<dbReference type="Gene3D" id="1.10.287.1490">
    <property type="match status" value="1"/>
</dbReference>
<evidence type="ECO:0000256" key="2">
    <source>
        <dbReference type="SAM" id="Phobius"/>
    </source>
</evidence>
<name>A0AAW0MZ97_9GOBI</name>
<gene>
    <name evidence="3" type="ORF">WMY93_027282</name>
</gene>
<evidence type="ECO:0000313" key="3">
    <source>
        <dbReference type="EMBL" id="KAK7884159.1"/>
    </source>
</evidence>
<comment type="caution">
    <text evidence="3">The sequence shown here is derived from an EMBL/GenBank/DDBJ whole genome shotgun (WGS) entry which is preliminary data.</text>
</comment>
<evidence type="ECO:0000256" key="1">
    <source>
        <dbReference type="SAM" id="MobiDB-lite"/>
    </source>
</evidence>
<accession>A0AAW0MZ97</accession>
<dbReference type="EMBL" id="JBBPFD010000020">
    <property type="protein sequence ID" value="KAK7884159.1"/>
    <property type="molecule type" value="Genomic_DNA"/>
</dbReference>